<dbReference type="GO" id="GO:0008270">
    <property type="term" value="F:zinc ion binding"/>
    <property type="evidence" value="ECO:0007669"/>
    <property type="project" value="UniProtKB-KW"/>
</dbReference>
<dbReference type="PROSITE" id="PS50119">
    <property type="entry name" value="ZF_BBOX"/>
    <property type="match status" value="1"/>
</dbReference>
<dbReference type="PANTHER" id="PTHR25462:SF296">
    <property type="entry name" value="MEIOTIC P26, ISOFORM F"/>
    <property type="match status" value="1"/>
</dbReference>
<evidence type="ECO:0000313" key="4">
    <source>
        <dbReference type="EMBL" id="KAK3105841.1"/>
    </source>
</evidence>
<keyword evidence="1" id="KW-0863">Zinc-finger</keyword>
<dbReference type="InterPro" id="IPR047153">
    <property type="entry name" value="TRIM45/56/19-like"/>
</dbReference>
<dbReference type="PANTHER" id="PTHR25462">
    <property type="entry name" value="BONUS, ISOFORM C-RELATED"/>
    <property type="match status" value="1"/>
</dbReference>
<dbReference type="EMBL" id="VSWD01000003">
    <property type="protein sequence ID" value="KAK3105841.1"/>
    <property type="molecule type" value="Genomic_DNA"/>
</dbReference>
<dbReference type="SUPFAM" id="SSF101898">
    <property type="entry name" value="NHL repeat"/>
    <property type="match status" value="1"/>
</dbReference>
<sequence>MIQKPDGIDIAEWGKSFPLNHLMVNIMDCESLKEGRLCNSCRRENETESATNWCVECRDPLCQNCTKWHRRFRNSENHKIIPISEVDQNFFPSISIMQCQKHPDRMMEAFCSDHNVQCCLACITLDHRKCEDIGTVEAAAEKLRKSQSLRTLEKDLSNIEGSLKELANEKEENINELKTTTTKIKAEVLGVRKRIDSHLDKLQNETLNELSKVEENTIPDLEVEKDEIECQQSIISCGLKILRTGLQFASDAQLLDEVAKIKDAKLKVDQYLSKSRRSQVYIQYQTSKEVLDIETLIAKFGNVSTTECKGILKMDLLKGAAKKILEFRTSYDKSGFTGAVILSDDKVLVAQYNARSLEMYSPKGNMVSKLCFDGHPWCVEMIGDKSGVMTVYNNHMLVFFNIINDQLVETKRKSFQTYCYDIRYHDNKLFMACNTEIMILDSEGTNIGKISPLSSQARFLDIDPRGETLCYSSNSCHTVTCISIDGSETFTYRSDQLSNSSSTARDFAGNIYVVGHSSGNIHQLDQKGRFNKVIVTGLSCSHVLRFKKHSNKFITNSKGTAILYEIVEQ</sequence>
<dbReference type="InterPro" id="IPR011042">
    <property type="entry name" value="6-blade_b-propeller_TolB-like"/>
</dbReference>
<keyword evidence="1" id="KW-0479">Metal-binding</keyword>
<evidence type="ECO:0000256" key="2">
    <source>
        <dbReference type="SAM" id="Coils"/>
    </source>
</evidence>
<gene>
    <name evidence="4" type="ORF">FSP39_006964</name>
</gene>
<proteinExistence type="predicted"/>
<feature type="coiled-coil region" evidence="2">
    <location>
        <begin position="149"/>
        <end position="187"/>
    </location>
</feature>
<evidence type="ECO:0000313" key="5">
    <source>
        <dbReference type="Proteomes" id="UP001186944"/>
    </source>
</evidence>
<comment type="caution">
    <text evidence="4">The sequence shown here is derived from an EMBL/GenBank/DDBJ whole genome shotgun (WGS) entry which is preliminary data.</text>
</comment>
<keyword evidence="2" id="KW-0175">Coiled coil</keyword>
<protein>
    <recommendedName>
        <fullName evidence="3">B box-type domain-containing protein</fullName>
    </recommendedName>
</protein>
<keyword evidence="5" id="KW-1185">Reference proteome</keyword>
<dbReference type="InterPro" id="IPR000315">
    <property type="entry name" value="Znf_B-box"/>
</dbReference>
<dbReference type="Gene3D" id="3.30.160.60">
    <property type="entry name" value="Classic Zinc Finger"/>
    <property type="match status" value="1"/>
</dbReference>
<evidence type="ECO:0000259" key="3">
    <source>
        <dbReference type="PROSITE" id="PS50119"/>
    </source>
</evidence>
<dbReference type="Pfam" id="PF00643">
    <property type="entry name" value="zf-B_box"/>
    <property type="match status" value="1"/>
</dbReference>
<organism evidence="4 5">
    <name type="scientific">Pinctada imbricata</name>
    <name type="common">Atlantic pearl-oyster</name>
    <name type="synonym">Pinctada martensii</name>
    <dbReference type="NCBI Taxonomy" id="66713"/>
    <lineage>
        <taxon>Eukaryota</taxon>
        <taxon>Metazoa</taxon>
        <taxon>Spiralia</taxon>
        <taxon>Lophotrochozoa</taxon>
        <taxon>Mollusca</taxon>
        <taxon>Bivalvia</taxon>
        <taxon>Autobranchia</taxon>
        <taxon>Pteriomorphia</taxon>
        <taxon>Pterioida</taxon>
        <taxon>Pterioidea</taxon>
        <taxon>Pteriidae</taxon>
        <taxon>Pinctada</taxon>
    </lineage>
</organism>
<name>A0AA88YJ74_PINIB</name>
<accession>A0AA88YJ74</accession>
<evidence type="ECO:0000256" key="1">
    <source>
        <dbReference type="PROSITE-ProRule" id="PRU00024"/>
    </source>
</evidence>
<keyword evidence="1" id="KW-0862">Zinc</keyword>
<dbReference type="Proteomes" id="UP001186944">
    <property type="component" value="Unassembled WGS sequence"/>
</dbReference>
<dbReference type="AlphaFoldDB" id="A0AA88YJ74"/>
<dbReference type="SUPFAM" id="SSF57845">
    <property type="entry name" value="B-box zinc-binding domain"/>
    <property type="match status" value="1"/>
</dbReference>
<dbReference type="CDD" id="cd19757">
    <property type="entry name" value="Bbox1"/>
    <property type="match status" value="1"/>
</dbReference>
<dbReference type="Gene3D" id="2.120.10.30">
    <property type="entry name" value="TolB, C-terminal domain"/>
    <property type="match status" value="1"/>
</dbReference>
<reference evidence="4" key="1">
    <citation type="submission" date="2019-08" db="EMBL/GenBank/DDBJ databases">
        <title>The improved chromosome-level genome for the pearl oyster Pinctada fucata martensii using PacBio sequencing and Hi-C.</title>
        <authorList>
            <person name="Zheng Z."/>
        </authorList>
    </citation>
    <scope>NUCLEOTIDE SEQUENCE</scope>
    <source>
        <strain evidence="4">ZZ-2019</strain>
        <tissue evidence="4">Adductor muscle</tissue>
    </source>
</reference>
<feature type="domain" description="B box-type" evidence="3">
    <location>
        <begin position="33"/>
        <end position="83"/>
    </location>
</feature>